<name>A0A6J6E2U7_9ZZZZ</name>
<dbReference type="Pfam" id="PF06293">
    <property type="entry name" value="Kdo"/>
    <property type="match status" value="1"/>
</dbReference>
<gene>
    <name evidence="2" type="ORF">UFOPK1650_00630</name>
</gene>
<accession>A0A6J6E2U7</accession>
<dbReference type="EMBL" id="CAEZTJ010000081">
    <property type="protein sequence ID" value="CAB4569525.1"/>
    <property type="molecule type" value="Genomic_DNA"/>
</dbReference>
<feature type="domain" description="DUF4032" evidence="1">
    <location>
        <begin position="249"/>
        <end position="411"/>
    </location>
</feature>
<dbReference type="InterPro" id="IPR025111">
    <property type="entry name" value="DUF4032"/>
</dbReference>
<proteinExistence type="predicted"/>
<reference evidence="2" key="1">
    <citation type="submission" date="2020-05" db="EMBL/GenBank/DDBJ databases">
        <authorList>
            <person name="Chiriac C."/>
            <person name="Salcher M."/>
            <person name="Ghai R."/>
            <person name="Kavagutti S V."/>
        </authorList>
    </citation>
    <scope>NUCLEOTIDE SEQUENCE</scope>
</reference>
<sequence length="428" mass="47999">MPNSPSSLSIRGLGEEIASLSHLPWSIPLEDWPEDPSLALQRGISRHVVRLVRAPLEEAGSESSPELEIYAVKETIPEIAEREYQILRELSHRGAPAVEPIAVVEGRSSDDGEALQAALITRFLPFSSPYRVILSGALGGKVTGFEIENMASALALLLVRLHLLGFWWGDCSLSNTLFRRDADSFAAYLVDAETGEFHQSLSKGQREHDLEIAHFNVAAELEDISLSDVIYPGLDPVRASDAVIRRYRRLWSAITEPRSLDASDRQAVERAMRTVQDLGFAVEEVEISYGDDGQHLKFTPKVVAADYHKVRILDLMGIHVEEFQAKRLLASFDRYYSRIQEPRPSREEVAKVWLEEVFHHVVGQVPPSLRGRIEDAQLFHEVLEHRWYLGERAGRDVGLDFATKDYISSILPSRMDSGTLSNEAEVTP</sequence>
<evidence type="ECO:0000313" key="2">
    <source>
        <dbReference type="EMBL" id="CAB4569525.1"/>
    </source>
</evidence>
<evidence type="ECO:0000259" key="1">
    <source>
        <dbReference type="Pfam" id="PF13224"/>
    </source>
</evidence>
<dbReference type="SUPFAM" id="SSF56112">
    <property type="entry name" value="Protein kinase-like (PK-like)"/>
    <property type="match status" value="1"/>
</dbReference>
<dbReference type="AlphaFoldDB" id="A0A6J6E2U7"/>
<organism evidence="2">
    <name type="scientific">freshwater metagenome</name>
    <dbReference type="NCBI Taxonomy" id="449393"/>
    <lineage>
        <taxon>unclassified sequences</taxon>
        <taxon>metagenomes</taxon>
        <taxon>ecological metagenomes</taxon>
    </lineage>
</organism>
<dbReference type="InterPro" id="IPR011009">
    <property type="entry name" value="Kinase-like_dom_sf"/>
</dbReference>
<dbReference type="Pfam" id="PF13224">
    <property type="entry name" value="DUF4032"/>
    <property type="match status" value="1"/>
</dbReference>
<protein>
    <submittedName>
        <fullName evidence="2">Unannotated protein</fullName>
    </submittedName>
</protein>